<evidence type="ECO:0000313" key="1">
    <source>
        <dbReference type="EMBL" id="QHT38675.1"/>
    </source>
</evidence>
<name>A0A6C0FIT3_9ZZZZ</name>
<accession>A0A6C0FIT3</accession>
<dbReference type="AlphaFoldDB" id="A0A6C0FIT3"/>
<protein>
    <submittedName>
        <fullName evidence="1">Uncharacterized protein</fullName>
    </submittedName>
</protein>
<proteinExistence type="predicted"/>
<organism evidence="1">
    <name type="scientific">viral metagenome</name>
    <dbReference type="NCBI Taxonomy" id="1070528"/>
    <lineage>
        <taxon>unclassified sequences</taxon>
        <taxon>metagenomes</taxon>
        <taxon>organismal metagenomes</taxon>
    </lineage>
</organism>
<reference evidence="1" key="1">
    <citation type="journal article" date="2020" name="Nature">
        <title>Giant virus diversity and host interactions through global metagenomics.</title>
        <authorList>
            <person name="Schulz F."/>
            <person name="Roux S."/>
            <person name="Paez-Espino D."/>
            <person name="Jungbluth S."/>
            <person name="Walsh D.A."/>
            <person name="Denef V.J."/>
            <person name="McMahon K.D."/>
            <person name="Konstantinidis K.T."/>
            <person name="Eloe-Fadrosh E.A."/>
            <person name="Kyrpides N.C."/>
            <person name="Woyke T."/>
        </authorList>
    </citation>
    <scope>NUCLEOTIDE SEQUENCE</scope>
    <source>
        <strain evidence="1">GVMAG-S-ERX556106-38</strain>
    </source>
</reference>
<dbReference type="EMBL" id="MN738832">
    <property type="protein sequence ID" value="QHT38675.1"/>
    <property type="molecule type" value="Genomic_DNA"/>
</dbReference>
<sequence>MKKFTIYCACIFLFLFTIGMAYINTTKPYNKMIIESFTESQANIAYQNKAVIDQATKHICSNKKLAALQEKLRNVSSEYYEEKENAANM</sequence>